<dbReference type="EMBL" id="FQZT01000029">
    <property type="protein sequence ID" value="SHJ96065.1"/>
    <property type="molecule type" value="Genomic_DNA"/>
</dbReference>
<gene>
    <name evidence="2" type="ORF">SAMN02745165_03629</name>
</gene>
<evidence type="ECO:0000313" key="2">
    <source>
        <dbReference type="EMBL" id="SHJ96065.1"/>
    </source>
</evidence>
<dbReference type="AlphaFoldDB" id="A0A1M6NK00"/>
<feature type="transmembrane region" description="Helical" evidence="1">
    <location>
        <begin position="78"/>
        <end position="98"/>
    </location>
</feature>
<sequence>MKYNKELKLVLFSLVAVVIVCPIIYRFLPNWEGLVGDVGESGAWIVTIIYHTVYGLFVGAGTLASSLVLKKINRTNSLPLAVVAAILSAVFLDVLFIYIKANTIGFAGAVAILLAMSFTLNFVLSRKAV</sequence>
<reference evidence="2 3" key="1">
    <citation type="submission" date="2016-11" db="EMBL/GenBank/DDBJ databases">
        <authorList>
            <person name="Jaros S."/>
            <person name="Januszkiewicz K."/>
            <person name="Wedrychowicz H."/>
        </authorList>
    </citation>
    <scope>NUCLEOTIDE SEQUENCE [LARGE SCALE GENOMIC DNA]</scope>
    <source>
        <strain evidence="2 3">DSM 5091</strain>
    </source>
</reference>
<name>A0A1M6NK00_MALRU</name>
<dbReference type="RefSeq" id="WP_072910134.1">
    <property type="nucleotide sequence ID" value="NZ_FQZT01000029.1"/>
</dbReference>
<keyword evidence="1" id="KW-1133">Transmembrane helix</keyword>
<accession>A0A1M6NK00</accession>
<organism evidence="2 3">
    <name type="scientific">Malonomonas rubra DSM 5091</name>
    <dbReference type="NCBI Taxonomy" id="1122189"/>
    <lineage>
        <taxon>Bacteria</taxon>
        <taxon>Pseudomonadati</taxon>
        <taxon>Thermodesulfobacteriota</taxon>
        <taxon>Desulfuromonadia</taxon>
        <taxon>Desulfuromonadales</taxon>
        <taxon>Geopsychrobacteraceae</taxon>
        <taxon>Malonomonas</taxon>
    </lineage>
</organism>
<dbReference type="Proteomes" id="UP000184171">
    <property type="component" value="Unassembled WGS sequence"/>
</dbReference>
<keyword evidence="3" id="KW-1185">Reference proteome</keyword>
<proteinExistence type="predicted"/>
<evidence type="ECO:0000256" key="1">
    <source>
        <dbReference type="SAM" id="Phobius"/>
    </source>
</evidence>
<keyword evidence="1" id="KW-0472">Membrane</keyword>
<feature type="transmembrane region" description="Helical" evidence="1">
    <location>
        <begin position="104"/>
        <end position="124"/>
    </location>
</feature>
<keyword evidence="1" id="KW-0812">Transmembrane</keyword>
<evidence type="ECO:0000313" key="3">
    <source>
        <dbReference type="Proteomes" id="UP000184171"/>
    </source>
</evidence>
<feature type="transmembrane region" description="Helical" evidence="1">
    <location>
        <begin position="48"/>
        <end position="69"/>
    </location>
</feature>
<protein>
    <submittedName>
        <fullName evidence="2">Uncharacterized protein</fullName>
    </submittedName>
</protein>
<feature type="transmembrane region" description="Helical" evidence="1">
    <location>
        <begin position="7"/>
        <end position="28"/>
    </location>
</feature>